<keyword evidence="2" id="KW-1185">Reference proteome</keyword>
<dbReference type="OrthoDB" id="2455313at2"/>
<organism evidence="1 2">
    <name type="scientific">Alkalibacillus haloalkaliphilus</name>
    <dbReference type="NCBI Taxonomy" id="94136"/>
    <lineage>
        <taxon>Bacteria</taxon>
        <taxon>Bacillati</taxon>
        <taxon>Bacillota</taxon>
        <taxon>Bacilli</taxon>
        <taxon>Bacillales</taxon>
        <taxon>Bacillaceae</taxon>
        <taxon>Alkalibacillus</taxon>
    </lineage>
</organism>
<name>A0A511W3L0_9BACI</name>
<accession>A0A511W3L0</accession>
<reference evidence="1 2" key="1">
    <citation type="submission" date="2019-07" db="EMBL/GenBank/DDBJ databases">
        <title>Whole genome shotgun sequence of Alkalibacillus haloalkaliphilus NBRC 103110.</title>
        <authorList>
            <person name="Hosoyama A."/>
            <person name="Uohara A."/>
            <person name="Ohji S."/>
            <person name="Ichikawa N."/>
        </authorList>
    </citation>
    <scope>NUCLEOTIDE SEQUENCE [LARGE SCALE GENOMIC DNA]</scope>
    <source>
        <strain evidence="1 2">NBRC 103110</strain>
    </source>
</reference>
<proteinExistence type="predicted"/>
<evidence type="ECO:0000313" key="2">
    <source>
        <dbReference type="Proteomes" id="UP000321440"/>
    </source>
</evidence>
<gene>
    <name evidence="1" type="primary">gerPD</name>
    <name evidence="1" type="ORF">AHA02nite_14620</name>
</gene>
<dbReference type="EMBL" id="BJYA01000010">
    <property type="protein sequence ID" value="GEN45686.1"/>
    <property type="molecule type" value="Genomic_DNA"/>
</dbReference>
<dbReference type="Proteomes" id="UP000321440">
    <property type="component" value="Unassembled WGS sequence"/>
</dbReference>
<protein>
    <submittedName>
        <fullName evidence="1">Putative spore germination protein GerPD</fullName>
    </submittedName>
</protein>
<sequence length="59" mass="6385">MNVNFVNEQLSVGNIEVTGVSSSSLFIVGDADHLQFTSTFDTPPESYFIESVVPFSAGR</sequence>
<dbReference type="RefSeq" id="WP_146815839.1">
    <property type="nucleotide sequence ID" value="NZ_BJYA01000010.1"/>
</dbReference>
<evidence type="ECO:0000313" key="1">
    <source>
        <dbReference type="EMBL" id="GEN45686.1"/>
    </source>
</evidence>
<comment type="caution">
    <text evidence="1">The sequence shown here is derived from an EMBL/GenBank/DDBJ whole genome shotgun (WGS) entry which is preliminary data.</text>
</comment>
<dbReference type="AlphaFoldDB" id="A0A511W3L0"/>